<dbReference type="STRING" id="2082308.A0A2K1QFG3"/>
<evidence type="ECO:0000256" key="3">
    <source>
        <dbReference type="ARBA" id="ARBA00022840"/>
    </source>
</evidence>
<evidence type="ECO:0000313" key="10">
    <source>
        <dbReference type="Proteomes" id="UP000243797"/>
    </source>
</evidence>
<dbReference type="GO" id="GO:0005871">
    <property type="term" value="C:kinesin complex"/>
    <property type="evidence" value="ECO:0007669"/>
    <property type="project" value="TreeGrafter"/>
</dbReference>
<dbReference type="OrthoDB" id="123929at2759"/>
<keyword evidence="10" id="KW-1185">Reference proteome</keyword>
<evidence type="ECO:0000259" key="8">
    <source>
        <dbReference type="PROSITE" id="PS50067"/>
    </source>
</evidence>
<dbReference type="GO" id="GO:0016887">
    <property type="term" value="F:ATP hydrolysis activity"/>
    <property type="evidence" value="ECO:0007669"/>
    <property type="project" value="TreeGrafter"/>
</dbReference>
<dbReference type="SUPFAM" id="SSF52540">
    <property type="entry name" value="P-loop containing nucleoside triphosphate hydrolases"/>
    <property type="match status" value="1"/>
</dbReference>
<evidence type="ECO:0000256" key="6">
    <source>
        <dbReference type="RuleBase" id="RU000394"/>
    </source>
</evidence>
<organism evidence="9 10">
    <name type="scientific">Sphaceloma murrayae</name>
    <dbReference type="NCBI Taxonomy" id="2082308"/>
    <lineage>
        <taxon>Eukaryota</taxon>
        <taxon>Fungi</taxon>
        <taxon>Dikarya</taxon>
        <taxon>Ascomycota</taxon>
        <taxon>Pezizomycotina</taxon>
        <taxon>Dothideomycetes</taxon>
        <taxon>Dothideomycetidae</taxon>
        <taxon>Myriangiales</taxon>
        <taxon>Elsinoaceae</taxon>
        <taxon>Sphaceloma</taxon>
    </lineage>
</organism>
<feature type="binding site" evidence="5">
    <location>
        <begin position="105"/>
        <end position="112"/>
    </location>
    <ligand>
        <name>ATP</name>
        <dbReference type="ChEBI" id="CHEBI:30616"/>
    </ligand>
</feature>
<dbReference type="GO" id="GO:0003777">
    <property type="term" value="F:microtubule motor activity"/>
    <property type="evidence" value="ECO:0007669"/>
    <property type="project" value="InterPro"/>
</dbReference>
<reference evidence="9 10" key="1">
    <citation type="submission" date="2017-06" db="EMBL/GenBank/DDBJ databases">
        <title>Draft genome sequence of a variant of Elsinoe murrayae.</title>
        <authorList>
            <person name="Cheng Q."/>
        </authorList>
    </citation>
    <scope>NUCLEOTIDE SEQUENCE [LARGE SCALE GENOMIC DNA]</scope>
    <source>
        <strain evidence="9 10">CQ-2017a</strain>
    </source>
</reference>
<evidence type="ECO:0000313" key="9">
    <source>
        <dbReference type="EMBL" id="PNS13806.1"/>
    </source>
</evidence>
<keyword evidence="1 6" id="KW-0493">Microtubule</keyword>
<dbReference type="SMART" id="SM00129">
    <property type="entry name" value="KISc"/>
    <property type="match status" value="1"/>
</dbReference>
<gene>
    <name evidence="9" type="ORF">CAC42_3299</name>
</gene>
<accession>A0A2K1QFG3</accession>
<dbReference type="InterPro" id="IPR036961">
    <property type="entry name" value="Kinesin_motor_dom_sf"/>
</dbReference>
<dbReference type="InterPro" id="IPR027640">
    <property type="entry name" value="Kinesin-like_fam"/>
</dbReference>
<dbReference type="InterPro" id="IPR001752">
    <property type="entry name" value="Kinesin_motor_dom"/>
</dbReference>
<dbReference type="GO" id="GO:0007018">
    <property type="term" value="P:microtubule-based movement"/>
    <property type="evidence" value="ECO:0007669"/>
    <property type="project" value="InterPro"/>
</dbReference>
<keyword evidence="4 5" id="KW-0505">Motor protein</keyword>
<dbReference type="Gene3D" id="3.40.850.10">
    <property type="entry name" value="Kinesin motor domain"/>
    <property type="match status" value="2"/>
</dbReference>
<dbReference type="AlphaFoldDB" id="A0A2K1QFG3"/>
<evidence type="ECO:0000256" key="4">
    <source>
        <dbReference type="ARBA" id="ARBA00023175"/>
    </source>
</evidence>
<comment type="caution">
    <text evidence="9">The sequence shown here is derived from an EMBL/GenBank/DDBJ whole genome shotgun (WGS) entry which is preliminary data.</text>
</comment>
<evidence type="ECO:0000256" key="2">
    <source>
        <dbReference type="ARBA" id="ARBA00022741"/>
    </source>
</evidence>
<keyword evidence="2 5" id="KW-0547">Nucleotide-binding</keyword>
<dbReference type="EMBL" id="NKHZ01000094">
    <property type="protein sequence ID" value="PNS13806.1"/>
    <property type="molecule type" value="Genomic_DNA"/>
</dbReference>
<feature type="coiled-coil region" evidence="7">
    <location>
        <begin position="637"/>
        <end position="705"/>
    </location>
</feature>
<keyword evidence="3 5" id="KW-0067">ATP-binding</keyword>
<dbReference type="InterPro" id="IPR027417">
    <property type="entry name" value="P-loop_NTPase"/>
</dbReference>
<dbReference type="GO" id="GO:0005634">
    <property type="term" value="C:nucleus"/>
    <property type="evidence" value="ECO:0007669"/>
    <property type="project" value="TreeGrafter"/>
</dbReference>
<dbReference type="GO" id="GO:0005874">
    <property type="term" value="C:microtubule"/>
    <property type="evidence" value="ECO:0007669"/>
    <property type="project" value="UniProtKB-KW"/>
</dbReference>
<dbReference type="Pfam" id="PF00225">
    <property type="entry name" value="Kinesin"/>
    <property type="match status" value="1"/>
</dbReference>
<sequence length="734" mass="81545">MDQPQRSSASLFDVYLRLRPSFAPNADRFLDVEAPENECPTHITIRPPANDHRKRAIEKFQFTRVFQEDAAQLDLFRSTGLPELIEGVLGKEKGAGRDGLLATLGVTGSGKSHTILGSKSQRGLTQMSLDVLFQTLGAQVADAADDEEILQSICTSDVSEAQMMSASTFLELTYGDGMASTRMSRATSRGATPMMVGSSPLSSTNGGMSRMFVSDDHDMPVGIHQTELRAKKGMYPSLQHEMRHLKVKSVKEQDSPSKSPYFPFTLFSRTITEVSRKDTSFISIAGANSRKHLPRVSTLPQYPNVEDVQVECDATSEYAIVISMYEVYNDRIFDLLASNASAKSAIQKRRGLLFKSTEHSPDRKVVAGLRKVVCSSLDEALLVLETGLIERRVAGTGSNAVSSRSHGFFCVEVKKRPGRSSSCSWKSSTLTVVDLAGSERARVAKTTGSTLAEAGKINESLMYLGQCMQLQSDNADLSKPLSIVPFRQCKLTELLFSNSFPSVAATARSNHRQPQKSIMIVTADPHGDFNATSQILRYSALAREVTVPRIPSVTSSIMAPSGQWKPSGRTTPSQLQEDLDAALAEIGRLRAELEVVQVRADEEGFRRREAEMNWGVATERCGEIEAEVREEMWGEFEERLGEEMKRWREAREEEEVRGQGILDRKMEILQRGLEVQVYEDEVGRVEELEEENRRLKAKLDLVEREKGMRTPSRKVRVLKQRKWEGSGIGFEGSP</sequence>
<evidence type="ECO:0000256" key="5">
    <source>
        <dbReference type="PROSITE-ProRule" id="PRU00283"/>
    </source>
</evidence>
<evidence type="ECO:0000256" key="7">
    <source>
        <dbReference type="SAM" id="Coils"/>
    </source>
</evidence>
<dbReference type="InterPro" id="IPR019821">
    <property type="entry name" value="Kinesin_motor_CS"/>
</dbReference>
<dbReference type="PROSITE" id="PS00411">
    <property type="entry name" value="KINESIN_MOTOR_1"/>
    <property type="match status" value="1"/>
</dbReference>
<evidence type="ECO:0000256" key="1">
    <source>
        <dbReference type="ARBA" id="ARBA00022701"/>
    </source>
</evidence>
<dbReference type="PANTHER" id="PTHR24115">
    <property type="entry name" value="KINESIN-RELATED"/>
    <property type="match status" value="1"/>
</dbReference>
<name>A0A2K1QFG3_9PEZI</name>
<keyword evidence="7" id="KW-0175">Coiled coil</keyword>
<dbReference type="GO" id="GO:0005524">
    <property type="term" value="F:ATP binding"/>
    <property type="evidence" value="ECO:0007669"/>
    <property type="project" value="UniProtKB-UniRule"/>
</dbReference>
<dbReference type="Proteomes" id="UP000243797">
    <property type="component" value="Unassembled WGS sequence"/>
</dbReference>
<proteinExistence type="inferred from homology"/>
<protein>
    <recommendedName>
        <fullName evidence="6">Kinesin-like protein</fullName>
    </recommendedName>
</protein>
<comment type="similarity">
    <text evidence="5 6">Belongs to the TRAFAC class myosin-kinesin ATPase superfamily. Kinesin family.</text>
</comment>
<dbReference type="InParanoid" id="A0A2K1QFG3"/>
<dbReference type="PANTHER" id="PTHR24115:SF1008">
    <property type="entry name" value="KINESIN-LIKE PROTEIN SUBITO"/>
    <property type="match status" value="1"/>
</dbReference>
<feature type="domain" description="Kinesin motor" evidence="8">
    <location>
        <begin position="11"/>
        <end position="545"/>
    </location>
</feature>
<dbReference type="FunFam" id="3.40.850.10:FF:000091">
    <property type="entry name" value="Kinesin family protein"/>
    <property type="match status" value="1"/>
</dbReference>
<dbReference type="GO" id="GO:0008017">
    <property type="term" value="F:microtubule binding"/>
    <property type="evidence" value="ECO:0007669"/>
    <property type="project" value="InterPro"/>
</dbReference>
<dbReference type="PROSITE" id="PS50067">
    <property type="entry name" value="KINESIN_MOTOR_2"/>
    <property type="match status" value="1"/>
</dbReference>